<dbReference type="EMBL" id="SRLO01000941">
    <property type="protein sequence ID" value="TNN43853.1"/>
    <property type="molecule type" value="Genomic_DNA"/>
</dbReference>
<dbReference type="Proteomes" id="UP000314294">
    <property type="component" value="Unassembled WGS sequence"/>
</dbReference>
<accession>A0A4Z2FSW6</accession>
<protein>
    <submittedName>
        <fullName evidence="1">Uncharacterized protein</fullName>
    </submittedName>
</protein>
<gene>
    <name evidence="1" type="ORF">EYF80_045947</name>
</gene>
<sequence>MVLRTWTTGCCGGFTDSTEPSSSSSVGAMKLKPLKSWWAPALGGTPGESKIMRKSIYGGEETVALDLLGAIGTRPWRENSVTPNDHQSALWSCPCLFTTSGAMYSTVPQKE</sequence>
<name>A0A4Z2FSW6_9TELE</name>
<reference evidence="1 2" key="1">
    <citation type="submission" date="2019-03" db="EMBL/GenBank/DDBJ databases">
        <title>First draft genome of Liparis tanakae, snailfish: a comprehensive survey of snailfish specific genes.</title>
        <authorList>
            <person name="Kim W."/>
            <person name="Song I."/>
            <person name="Jeong J.-H."/>
            <person name="Kim D."/>
            <person name="Kim S."/>
            <person name="Ryu S."/>
            <person name="Song J.Y."/>
            <person name="Lee S.K."/>
        </authorList>
    </citation>
    <scope>NUCLEOTIDE SEQUENCE [LARGE SCALE GENOMIC DNA]</scope>
    <source>
        <tissue evidence="1">Muscle</tissue>
    </source>
</reference>
<organism evidence="1 2">
    <name type="scientific">Liparis tanakae</name>
    <name type="common">Tanaka's snailfish</name>
    <dbReference type="NCBI Taxonomy" id="230148"/>
    <lineage>
        <taxon>Eukaryota</taxon>
        <taxon>Metazoa</taxon>
        <taxon>Chordata</taxon>
        <taxon>Craniata</taxon>
        <taxon>Vertebrata</taxon>
        <taxon>Euteleostomi</taxon>
        <taxon>Actinopterygii</taxon>
        <taxon>Neopterygii</taxon>
        <taxon>Teleostei</taxon>
        <taxon>Neoteleostei</taxon>
        <taxon>Acanthomorphata</taxon>
        <taxon>Eupercaria</taxon>
        <taxon>Perciformes</taxon>
        <taxon>Cottioidei</taxon>
        <taxon>Cottales</taxon>
        <taxon>Liparidae</taxon>
        <taxon>Liparis</taxon>
    </lineage>
</organism>
<evidence type="ECO:0000313" key="2">
    <source>
        <dbReference type="Proteomes" id="UP000314294"/>
    </source>
</evidence>
<evidence type="ECO:0000313" key="1">
    <source>
        <dbReference type="EMBL" id="TNN43853.1"/>
    </source>
</evidence>
<dbReference type="AlphaFoldDB" id="A0A4Z2FSW6"/>
<keyword evidence="2" id="KW-1185">Reference proteome</keyword>
<comment type="caution">
    <text evidence="1">The sequence shown here is derived from an EMBL/GenBank/DDBJ whole genome shotgun (WGS) entry which is preliminary data.</text>
</comment>
<proteinExistence type="predicted"/>